<gene>
    <name evidence="1" type="ORF">SAMN05216247_1182</name>
</gene>
<reference evidence="1 2" key="1">
    <citation type="submission" date="2016-10" db="EMBL/GenBank/DDBJ databases">
        <authorList>
            <person name="de Groot N.N."/>
        </authorList>
    </citation>
    <scope>NUCLEOTIDE SEQUENCE [LARGE SCALE GENOMIC DNA]</scope>
    <source>
        <strain evidence="1 2">ICMP 14252</strain>
    </source>
</reference>
<protein>
    <submittedName>
        <fullName evidence="1">Uncharacterized protein</fullName>
    </submittedName>
</protein>
<accession>A0A1H3UYG3</accession>
<dbReference type="Proteomes" id="UP000182902">
    <property type="component" value="Unassembled WGS sequence"/>
</dbReference>
<proteinExistence type="predicted"/>
<dbReference type="EMBL" id="FNOX01000018">
    <property type="protein sequence ID" value="SDZ66849.1"/>
    <property type="molecule type" value="Genomic_DNA"/>
</dbReference>
<dbReference type="AlphaFoldDB" id="A0A1H3UYG3"/>
<evidence type="ECO:0000313" key="2">
    <source>
        <dbReference type="Proteomes" id="UP000182902"/>
    </source>
</evidence>
<sequence>MTRAGYTVASGFTLLYVVTACCADNDSTPIPCRPLSHSGADTPVLVTAFAPPAFFNLTMNQFDARQRYIEEVAGPPTLDQLNIP</sequence>
<organism evidence="1 2">
    <name type="scientific">Pseudomonas salomonii</name>
    <dbReference type="NCBI Taxonomy" id="191391"/>
    <lineage>
        <taxon>Bacteria</taxon>
        <taxon>Pseudomonadati</taxon>
        <taxon>Pseudomonadota</taxon>
        <taxon>Gammaproteobacteria</taxon>
        <taxon>Pseudomonadales</taxon>
        <taxon>Pseudomonadaceae</taxon>
        <taxon>Pseudomonas</taxon>
    </lineage>
</organism>
<name>A0A1H3UYG3_9PSED</name>
<evidence type="ECO:0000313" key="1">
    <source>
        <dbReference type="EMBL" id="SDZ66849.1"/>
    </source>
</evidence>
<dbReference type="PROSITE" id="PS51257">
    <property type="entry name" value="PROKAR_LIPOPROTEIN"/>
    <property type="match status" value="1"/>
</dbReference>